<protein>
    <submittedName>
        <fullName evidence="1">Uncharacterized protein</fullName>
    </submittedName>
</protein>
<dbReference type="RefSeq" id="WP_114687647.1">
    <property type="nucleotide sequence ID" value="NZ_QQNB01000002.1"/>
</dbReference>
<dbReference type="AlphaFoldDB" id="A0A369VT69"/>
<proteinExistence type="predicted"/>
<gene>
    <name evidence="1" type="ORF">DVW87_10115</name>
</gene>
<dbReference type="OrthoDB" id="9943630at2"/>
<name>A0A369VT69_9SPHN</name>
<evidence type="ECO:0000313" key="2">
    <source>
        <dbReference type="Proteomes" id="UP000253918"/>
    </source>
</evidence>
<sequence>MQDLDDVQRTAVLQEGVSCALATVHAINAADLFRDLPADPASQDRHNHGLWLLAMLNDHLRRIQEQVDTLDAAATAMVGG</sequence>
<keyword evidence="2" id="KW-1185">Reference proteome</keyword>
<dbReference type="EMBL" id="QQNB01000002">
    <property type="protein sequence ID" value="RDE05578.1"/>
    <property type="molecule type" value="Genomic_DNA"/>
</dbReference>
<accession>A0A369VT69</accession>
<dbReference type="Proteomes" id="UP000253918">
    <property type="component" value="Unassembled WGS sequence"/>
</dbReference>
<evidence type="ECO:0000313" key="1">
    <source>
        <dbReference type="EMBL" id="RDE05578.1"/>
    </source>
</evidence>
<comment type="caution">
    <text evidence="1">The sequence shown here is derived from an EMBL/GenBank/DDBJ whole genome shotgun (WGS) entry which is preliminary data.</text>
</comment>
<organism evidence="1 2">
    <name type="scientific">Sphingomonas aracearum</name>
    <dbReference type="NCBI Taxonomy" id="2283317"/>
    <lineage>
        <taxon>Bacteria</taxon>
        <taxon>Pseudomonadati</taxon>
        <taxon>Pseudomonadota</taxon>
        <taxon>Alphaproteobacteria</taxon>
        <taxon>Sphingomonadales</taxon>
        <taxon>Sphingomonadaceae</taxon>
        <taxon>Sphingomonas</taxon>
    </lineage>
</organism>
<reference evidence="1 2" key="1">
    <citation type="submission" date="2018-07" db="EMBL/GenBank/DDBJ databases">
        <title>a novel species of Sphingomonas isolated from the rhizosphere soil of Araceae plant.</title>
        <authorList>
            <person name="Zhiyong W."/>
            <person name="Qinglan Z."/>
            <person name="Zhiwei F."/>
            <person name="Ding X."/>
            <person name="Gejiao W."/>
            <person name="Shixue Z."/>
        </authorList>
    </citation>
    <scope>NUCLEOTIDE SEQUENCE [LARGE SCALE GENOMIC DNA]</scope>
    <source>
        <strain evidence="1 2">WZY 27</strain>
    </source>
</reference>